<dbReference type="SUPFAM" id="SSF51338">
    <property type="entry name" value="Composite domain of metallo-dependent hydrolases"/>
    <property type="match status" value="1"/>
</dbReference>
<reference evidence="3" key="1">
    <citation type="submission" date="2011-08" db="EMBL/GenBank/DDBJ databases">
        <title>The complete genome of Muricauda ruestringensis DSM 13258.</title>
        <authorList>
            <person name="Lucas S."/>
            <person name="Han J."/>
            <person name="Lapidus A."/>
            <person name="Bruce D."/>
            <person name="Goodwin L."/>
            <person name="Pitluck S."/>
            <person name="Peters L."/>
            <person name="Kyrpides N."/>
            <person name="Mavromatis K."/>
            <person name="Ivanova N."/>
            <person name="Ovchinnikova G."/>
            <person name="Teshima H."/>
            <person name="Detter J.C."/>
            <person name="Tapia R."/>
            <person name="Han C."/>
            <person name="Land M."/>
            <person name="Hauser L."/>
            <person name="Markowitz V."/>
            <person name="Cheng J.-F."/>
            <person name="Hugenholtz P."/>
            <person name="Woyke T."/>
            <person name="Wu D."/>
            <person name="Spring S."/>
            <person name="Schroeder M."/>
            <person name="Brambilla E."/>
            <person name="Klenk H.-P."/>
            <person name="Eisen J.A."/>
        </authorList>
    </citation>
    <scope>NUCLEOTIDE SEQUENCE [LARGE SCALE GENOMIC DNA]</scope>
    <source>
        <strain evidence="3">DSM 13258 / LMG 19739 / B1</strain>
    </source>
</reference>
<dbReference type="Gene3D" id="3.20.20.140">
    <property type="entry name" value="Metal-dependent hydrolases"/>
    <property type="match status" value="1"/>
</dbReference>
<evidence type="ECO:0000313" key="2">
    <source>
        <dbReference type="EMBL" id="AEM70744.1"/>
    </source>
</evidence>
<gene>
    <name evidence="2" type="ordered locus">Murru_1704</name>
</gene>
<dbReference type="Gene3D" id="2.30.40.10">
    <property type="entry name" value="Urease, subunit C, domain 1"/>
    <property type="match status" value="1"/>
</dbReference>
<sequence>MKNIIPISFLVLILTLVPFLGCNNVHGLKSHQYRNGQISSTRDIYSDSILKYVKYNYSTLALMHVNVVDGTGTVLKEDQTIVIKHGLFESIGGHTEIKVPRNAKILDLKGKTIIPGIVGMHNHLHIPRFPFVGDIAAKLYLASGITTIQTCGAASPYRELELSKEIENGNRIGPDIIPSAPFITGKGGNPNMIVPRDDKHLRDTIQHWINQGVTWFKVYRNTTPRDLKTIIDVAHGSKAKVRGHLCAATFEEATKLGIDGIEHGLNSTSDFRTNKAYGVCNGGRSYMDELVVESPKVKTLQQLMIDKEVFLTSTLSIYEASIPNRAYADKRTLKAISPSLLNEYKERRENFDKNIKDTTRNNRLKRIMQFEYQYFKMGGLLCSGADAGRHVLPGFGDQRNYELLIEAGFSTPEAVQIMTGNGAKALERSDIGTIQEGKRANFVILNGSLEKDPTIIEKVETVFKNGVGYDSDSILETIEGQFAKE</sequence>
<dbReference type="STRING" id="886377.Murru_1704"/>
<dbReference type="KEGG" id="mrs:Murru_1704"/>
<name>G2PIU5_ALLRU</name>
<keyword evidence="3" id="KW-1185">Reference proteome</keyword>
<accession>G2PIU5</accession>
<proteinExistence type="predicted"/>
<reference evidence="2 3" key="2">
    <citation type="journal article" date="2012" name="Stand. Genomic Sci.">
        <title>Complete genome sequence of the facultatively anaerobic, appendaged bacterium Muricauda ruestringensis type strain (B1(T)).</title>
        <authorList>
            <person name="Huntemann M."/>
            <person name="Teshima H."/>
            <person name="Lapidus A."/>
            <person name="Nolan M."/>
            <person name="Lucas S."/>
            <person name="Hammon N."/>
            <person name="Deshpande S."/>
            <person name="Cheng J.F."/>
            <person name="Tapia R."/>
            <person name="Goodwin L.A."/>
            <person name="Pitluck S."/>
            <person name="Liolios K."/>
            <person name="Pagani I."/>
            <person name="Ivanova N."/>
            <person name="Mavromatis K."/>
            <person name="Mikhailova N."/>
            <person name="Pati A."/>
            <person name="Chen A."/>
            <person name="Palaniappan K."/>
            <person name="Land M."/>
            <person name="Hauser L."/>
            <person name="Pan C."/>
            <person name="Brambilla E.M."/>
            <person name="Rohde M."/>
            <person name="Spring S."/>
            <person name="Goker M."/>
            <person name="Detter J.C."/>
            <person name="Bristow J."/>
            <person name="Eisen J.A."/>
            <person name="Markowitz V."/>
            <person name="Hugenholtz P."/>
            <person name="Kyrpides N.C."/>
            <person name="Klenk H.P."/>
            <person name="Woyke T."/>
        </authorList>
    </citation>
    <scope>NUCLEOTIDE SEQUENCE [LARGE SCALE GENOMIC DNA]</scope>
    <source>
        <strain evidence="3">DSM 13258 / LMG 19739 / B1</strain>
    </source>
</reference>
<dbReference type="EMBL" id="CP002999">
    <property type="protein sequence ID" value="AEM70744.1"/>
    <property type="molecule type" value="Genomic_DNA"/>
</dbReference>
<evidence type="ECO:0000259" key="1">
    <source>
        <dbReference type="Pfam" id="PF01979"/>
    </source>
</evidence>
<protein>
    <submittedName>
        <fullName evidence="2">Amidohydrolase 3</fullName>
    </submittedName>
</protein>
<dbReference type="InterPro" id="IPR051781">
    <property type="entry name" value="Metallo-dep_Hydrolase"/>
</dbReference>
<dbReference type="InterPro" id="IPR011059">
    <property type="entry name" value="Metal-dep_hydrolase_composite"/>
</dbReference>
<dbReference type="SUPFAM" id="SSF51556">
    <property type="entry name" value="Metallo-dependent hydrolases"/>
    <property type="match status" value="1"/>
</dbReference>
<dbReference type="HOGENOM" id="CLU_023620_4_2_10"/>
<dbReference type="Proteomes" id="UP000008908">
    <property type="component" value="Chromosome"/>
</dbReference>
<dbReference type="GO" id="GO:0016810">
    <property type="term" value="F:hydrolase activity, acting on carbon-nitrogen (but not peptide) bonds"/>
    <property type="evidence" value="ECO:0007669"/>
    <property type="project" value="InterPro"/>
</dbReference>
<dbReference type="PANTHER" id="PTHR43135:SF3">
    <property type="entry name" value="ALPHA-D-RIBOSE 1-METHYLPHOSPHONATE 5-TRIPHOSPHATE DIPHOSPHATASE"/>
    <property type="match status" value="1"/>
</dbReference>
<dbReference type="AlphaFoldDB" id="G2PIU5"/>
<dbReference type="Pfam" id="PF01979">
    <property type="entry name" value="Amidohydro_1"/>
    <property type="match status" value="1"/>
</dbReference>
<dbReference type="PANTHER" id="PTHR43135">
    <property type="entry name" value="ALPHA-D-RIBOSE 1-METHYLPHOSPHONATE 5-TRIPHOSPHATE DIPHOSPHATASE"/>
    <property type="match status" value="1"/>
</dbReference>
<dbReference type="InterPro" id="IPR006680">
    <property type="entry name" value="Amidohydro-rel"/>
</dbReference>
<evidence type="ECO:0000313" key="3">
    <source>
        <dbReference type="Proteomes" id="UP000008908"/>
    </source>
</evidence>
<dbReference type="InterPro" id="IPR032466">
    <property type="entry name" value="Metal_Hydrolase"/>
</dbReference>
<feature type="domain" description="Amidohydrolase-related" evidence="1">
    <location>
        <begin position="406"/>
        <end position="466"/>
    </location>
</feature>
<dbReference type="eggNOG" id="COG1228">
    <property type="taxonomic scope" value="Bacteria"/>
</dbReference>
<organism evidence="2 3">
    <name type="scientific">Allomuricauda ruestringensis (strain DSM 13258 / CIP 107369 / LMG 19739 / B1)</name>
    <name type="common">Muricauda ruestringensis</name>
    <dbReference type="NCBI Taxonomy" id="886377"/>
    <lineage>
        <taxon>Bacteria</taxon>
        <taxon>Pseudomonadati</taxon>
        <taxon>Bacteroidota</taxon>
        <taxon>Flavobacteriia</taxon>
        <taxon>Flavobacteriales</taxon>
        <taxon>Flavobacteriaceae</taxon>
        <taxon>Flagellimonas</taxon>
    </lineage>
</organism>